<evidence type="ECO:0000313" key="10">
    <source>
        <dbReference type="Proteomes" id="UP000199230"/>
    </source>
</evidence>
<evidence type="ECO:0000313" key="9">
    <source>
        <dbReference type="EMBL" id="SDY98438.1"/>
    </source>
</evidence>
<feature type="transmembrane region" description="Helical" evidence="7">
    <location>
        <begin position="82"/>
        <end position="103"/>
    </location>
</feature>
<dbReference type="RefSeq" id="WP_176968357.1">
    <property type="nucleotide sequence ID" value="NZ_FNPV01000006.1"/>
</dbReference>
<keyword evidence="10" id="KW-1185">Reference proteome</keyword>
<dbReference type="STRING" id="159292.SAMN05192546_106120"/>
<gene>
    <name evidence="9" type="ORF">SAMN05192546_106120</name>
</gene>
<evidence type="ECO:0000256" key="1">
    <source>
        <dbReference type="ARBA" id="ARBA00004141"/>
    </source>
</evidence>
<organism evidence="9 10">
    <name type="scientific">Tindallia californiensis</name>
    <dbReference type="NCBI Taxonomy" id="159292"/>
    <lineage>
        <taxon>Bacteria</taxon>
        <taxon>Bacillati</taxon>
        <taxon>Bacillota</taxon>
        <taxon>Clostridia</taxon>
        <taxon>Peptostreptococcales</taxon>
        <taxon>Tindalliaceae</taxon>
        <taxon>Tindallia</taxon>
    </lineage>
</organism>
<accession>A0A1H3PBK4</accession>
<protein>
    <submittedName>
        <fullName evidence="9">Exopolysaccharide biosynthesis polyprenyl glycosylphosphotransferase</fullName>
    </submittedName>
</protein>
<dbReference type="InterPro" id="IPR017475">
    <property type="entry name" value="EPS_sugar_tfrase"/>
</dbReference>
<keyword evidence="5 7" id="KW-1133">Transmembrane helix</keyword>
<feature type="transmembrane region" description="Helical" evidence="7">
    <location>
        <begin position="109"/>
        <end position="129"/>
    </location>
</feature>
<comment type="subcellular location">
    <subcellularLocation>
        <location evidence="1">Membrane</location>
        <topology evidence="1">Multi-pass membrane protein</topology>
    </subcellularLocation>
</comment>
<evidence type="ECO:0000256" key="3">
    <source>
        <dbReference type="ARBA" id="ARBA00022679"/>
    </source>
</evidence>
<evidence type="ECO:0000256" key="2">
    <source>
        <dbReference type="ARBA" id="ARBA00006464"/>
    </source>
</evidence>
<dbReference type="GO" id="GO:0016780">
    <property type="term" value="F:phosphotransferase activity, for other substituted phosphate groups"/>
    <property type="evidence" value="ECO:0007669"/>
    <property type="project" value="TreeGrafter"/>
</dbReference>
<feature type="domain" description="Bacterial sugar transferase" evidence="8">
    <location>
        <begin position="254"/>
        <end position="434"/>
    </location>
</feature>
<proteinExistence type="inferred from homology"/>
<keyword evidence="3 9" id="KW-0808">Transferase</keyword>
<evidence type="ECO:0000256" key="5">
    <source>
        <dbReference type="ARBA" id="ARBA00022989"/>
    </source>
</evidence>
<dbReference type="NCBIfam" id="TIGR03025">
    <property type="entry name" value="EPS_sugtrans"/>
    <property type="match status" value="1"/>
</dbReference>
<feature type="transmembrane region" description="Helical" evidence="7">
    <location>
        <begin position="49"/>
        <end position="70"/>
    </location>
</feature>
<name>A0A1H3PBK4_9FIRM</name>
<dbReference type="AlphaFoldDB" id="A0A1H3PBK4"/>
<keyword evidence="6 7" id="KW-0472">Membrane</keyword>
<evidence type="ECO:0000256" key="6">
    <source>
        <dbReference type="ARBA" id="ARBA00023136"/>
    </source>
</evidence>
<evidence type="ECO:0000259" key="8">
    <source>
        <dbReference type="Pfam" id="PF02397"/>
    </source>
</evidence>
<dbReference type="Proteomes" id="UP000199230">
    <property type="component" value="Unassembled WGS sequence"/>
</dbReference>
<feature type="transmembrane region" description="Helical" evidence="7">
    <location>
        <begin position="256"/>
        <end position="278"/>
    </location>
</feature>
<dbReference type="PANTHER" id="PTHR30576">
    <property type="entry name" value="COLANIC BIOSYNTHESIS UDP-GLUCOSE LIPID CARRIER TRANSFERASE"/>
    <property type="match status" value="1"/>
</dbReference>
<dbReference type="PANTHER" id="PTHR30576:SF0">
    <property type="entry name" value="UNDECAPRENYL-PHOSPHATE N-ACETYLGALACTOSAMINYL 1-PHOSPHATE TRANSFERASE-RELATED"/>
    <property type="match status" value="1"/>
</dbReference>
<dbReference type="GO" id="GO:0016020">
    <property type="term" value="C:membrane"/>
    <property type="evidence" value="ECO:0007669"/>
    <property type="project" value="UniProtKB-SubCell"/>
</dbReference>
<comment type="similarity">
    <text evidence="2">Belongs to the bacterial sugar transferase family.</text>
</comment>
<dbReference type="Pfam" id="PF02397">
    <property type="entry name" value="Bac_transf"/>
    <property type="match status" value="1"/>
</dbReference>
<evidence type="ECO:0000256" key="4">
    <source>
        <dbReference type="ARBA" id="ARBA00022692"/>
    </source>
</evidence>
<dbReference type="InterPro" id="IPR003362">
    <property type="entry name" value="Bact_transf"/>
</dbReference>
<keyword evidence="4 7" id="KW-0812">Transmembrane</keyword>
<feature type="transmembrane region" description="Helical" evidence="7">
    <location>
        <begin position="12"/>
        <end position="37"/>
    </location>
</feature>
<dbReference type="EMBL" id="FNPV01000006">
    <property type="protein sequence ID" value="SDY98438.1"/>
    <property type="molecule type" value="Genomic_DNA"/>
</dbReference>
<evidence type="ECO:0000256" key="7">
    <source>
        <dbReference type="SAM" id="Phobius"/>
    </source>
</evidence>
<sequence length="472" mass="54203">MLGIKSFGNYKKLAVMLANILLVHTGYLMAFFLRYGYPFPEYNFSSYRIMVPYISVGVVLLFSIYGLMNVTRKGRLELIQSVGVSVVILNILTMAGTFFMRTFSFPRSIFAIAVVLQLMVLSVFYMMLLEIQRKRHGAKHISVIGKGQNTEEIAGKIMQKYREWFSEMVICQEESISVMSDVVKMSDWVFVCPGVPTAQKHRLMQLCIQYRKELQLVPDFYEIMNVGASVSQMDDVPVIHIDTMQLSVEQRMIKRFLDIMASGIALVVLLPLLAFIGICIKVTSPGPVLYSQIRVTRDGRRFPLYKFRSMVLDAEKDTGPVLAAEDDQRITSCGKWIRAWRLDELPQLFNVLKGDMSLVGPRPERPLFVDKFEQKMPHYRYRKTVKAGITGLAQVRGNYSTTVEDKLRLDLLYIRNYSFWLDSMIMLQTLPVIMNMDRAKGVSGKQDLQKVATEYGFVVTEKEPMIRIRKSR</sequence>
<reference evidence="9 10" key="1">
    <citation type="submission" date="2016-10" db="EMBL/GenBank/DDBJ databases">
        <authorList>
            <person name="de Groot N.N."/>
        </authorList>
    </citation>
    <scope>NUCLEOTIDE SEQUENCE [LARGE SCALE GENOMIC DNA]</scope>
    <source>
        <strain evidence="9 10">APO</strain>
    </source>
</reference>